<organism evidence="2 3">
    <name type="scientific">Prorocentrum cordatum</name>
    <dbReference type="NCBI Taxonomy" id="2364126"/>
    <lineage>
        <taxon>Eukaryota</taxon>
        <taxon>Sar</taxon>
        <taxon>Alveolata</taxon>
        <taxon>Dinophyceae</taxon>
        <taxon>Prorocentrales</taxon>
        <taxon>Prorocentraceae</taxon>
        <taxon>Prorocentrum</taxon>
    </lineage>
</organism>
<proteinExistence type="predicted"/>
<evidence type="ECO:0000313" key="3">
    <source>
        <dbReference type="Proteomes" id="UP001189429"/>
    </source>
</evidence>
<feature type="region of interest" description="Disordered" evidence="1">
    <location>
        <begin position="1"/>
        <end position="80"/>
    </location>
</feature>
<comment type="caution">
    <text evidence="2">The sequence shown here is derived from an EMBL/GenBank/DDBJ whole genome shotgun (WGS) entry which is preliminary data.</text>
</comment>
<keyword evidence="3" id="KW-1185">Reference proteome</keyword>
<reference evidence="2" key="1">
    <citation type="submission" date="2023-10" db="EMBL/GenBank/DDBJ databases">
        <authorList>
            <person name="Chen Y."/>
            <person name="Shah S."/>
            <person name="Dougan E. K."/>
            <person name="Thang M."/>
            <person name="Chan C."/>
        </authorList>
    </citation>
    <scope>NUCLEOTIDE SEQUENCE [LARGE SCALE GENOMIC DNA]</scope>
</reference>
<dbReference type="EMBL" id="CAUYUJ010003447">
    <property type="protein sequence ID" value="CAK0805387.1"/>
    <property type="molecule type" value="Genomic_DNA"/>
</dbReference>
<protein>
    <submittedName>
        <fullName evidence="2">Uncharacterized protein</fullName>
    </submittedName>
</protein>
<gene>
    <name evidence="2" type="ORF">PCOR1329_LOCUS11901</name>
</gene>
<evidence type="ECO:0000313" key="2">
    <source>
        <dbReference type="EMBL" id="CAK0805387.1"/>
    </source>
</evidence>
<dbReference type="Proteomes" id="UP001189429">
    <property type="component" value="Unassembled WGS sequence"/>
</dbReference>
<name>A0ABN9QJU9_9DINO</name>
<evidence type="ECO:0000256" key="1">
    <source>
        <dbReference type="SAM" id="MobiDB-lite"/>
    </source>
</evidence>
<sequence>MRAPTQRATLVADRAVSTAATGEGDEEGPLKTCSSKAGTLLESAPHVRRSWAPGRPGQHRRGAAEGGARCSRRAREGGGEDVRVVRRVGDLEALAQVLRELVEVPLVRLRTRGVEEGIGGRRRDTGGVKGQEGSC</sequence>
<accession>A0ABN9QJU9</accession>